<comment type="caution">
    <text evidence="2">The sequence shown here is derived from an EMBL/GenBank/DDBJ whole genome shotgun (WGS) entry which is preliminary data.</text>
</comment>
<protein>
    <submittedName>
        <fullName evidence="2">Uncharacterized protein</fullName>
    </submittedName>
</protein>
<organism evidence="2 3">
    <name type="scientific">Botrytis elliptica</name>
    <dbReference type="NCBI Taxonomy" id="278938"/>
    <lineage>
        <taxon>Eukaryota</taxon>
        <taxon>Fungi</taxon>
        <taxon>Dikarya</taxon>
        <taxon>Ascomycota</taxon>
        <taxon>Pezizomycotina</taxon>
        <taxon>Leotiomycetes</taxon>
        <taxon>Helotiales</taxon>
        <taxon>Sclerotiniaceae</taxon>
        <taxon>Botrytis</taxon>
    </lineage>
</organism>
<dbReference type="EMBL" id="PQXM01000033">
    <property type="protein sequence ID" value="TGO79422.1"/>
    <property type="molecule type" value="Genomic_DNA"/>
</dbReference>
<sequence>MQKPLSLQSEHNTIKSPKICVQREPTISKGAKKKDETSDMQQNFSTCGLGLAMGTRLAFEGPPTHGYVLPLGRTRDLLCAR</sequence>
<dbReference type="Proteomes" id="UP000297229">
    <property type="component" value="Unassembled WGS sequence"/>
</dbReference>
<feature type="compositionally biased region" description="Polar residues" evidence="1">
    <location>
        <begin position="1"/>
        <end position="15"/>
    </location>
</feature>
<keyword evidence="3" id="KW-1185">Reference proteome</keyword>
<feature type="region of interest" description="Disordered" evidence="1">
    <location>
        <begin position="1"/>
        <end position="39"/>
    </location>
</feature>
<evidence type="ECO:0000313" key="3">
    <source>
        <dbReference type="Proteomes" id="UP000297229"/>
    </source>
</evidence>
<reference evidence="2 3" key="1">
    <citation type="submission" date="2017-12" db="EMBL/GenBank/DDBJ databases">
        <title>Comparative genomics of Botrytis spp.</title>
        <authorList>
            <person name="Valero-Jimenez C.A."/>
            <person name="Tapia P."/>
            <person name="Veloso J."/>
            <person name="Silva-Moreno E."/>
            <person name="Staats M."/>
            <person name="Valdes J.H."/>
            <person name="Van Kan J.A.L."/>
        </authorList>
    </citation>
    <scope>NUCLEOTIDE SEQUENCE [LARGE SCALE GENOMIC DNA]</scope>
    <source>
        <strain evidence="2 3">Be9601</strain>
    </source>
</reference>
<evidence type="ECO:0000256" key="1">
    <source>
        <dbReference type="SAM" id="MobiDB-lite"/>
    </source>
</evidence>
<name>A0A4Z1K7B4_9HELO</name>
<dbReference type="AlphaFoldDB" id="A0A4Z1K7B4"/>
<evidence type="ECO:0000313" key="2">
    <source>
        <dbReference type="EMBL" id="TGO79422.1"/>
    </source>
</evidence>
<accession>A0A4Z1K7B4</accession>
<proteinExistence type="predicted"/>
<gene>
    <name evidence="2" type="ORF">BELL_0033g00150</name>
</gene>